<evidence type="ECO:0000313" key="3">
    <source>
        <dbReference type="Proteomes" id="UP000078343"/>
    </source>
</evidence>
<feature type="compositionally biased region" description="Basic and acidic residues" evidence="1">
    <location>
        <begin position="547"/>
        <end position="558"/>
    </location>
</feature>
<keyword evidence="3" id="KW-1185">Reference proteome</keyword>
<feature type="region of interest" description="Disordered" evidence="1">
    <location>
        <begin position="305"/>
        <end position="412"/>
    </location>
</feature>
<feature type="compositionally biased region" description="Basic and acidic residues" evidence="1">
    <location>
        <begin position="177"/>
        <end position="190"/>
    </location>
</feature>
<feature type="compositionally biased region" description="Low complexity" evidence="1">
    <location>
        <begin position="397"/>
        <end position="407"/>
    </location>
</feature>
<comment type="caution">
    <text evidence="2">The sequence shown here is derived from an EMBL/GenBank/DDBJ whole genome shotgun (WGS) entry which is preliminary data.</text>
</comment>
<gene>
    <name evidence="2" type="ORF">AYL99_10558</name>
</gene>
<dbReference type="EMBL" id="LVYI01000011">
    <property type="protein sequence ID" value="OAP55585.1"/>
    <property type="molecule type" value="Genomic_DNA"/>
</dbReference>
<dbReference type="RefSeq" id="XP_018688952.1">
    <property type="nucleotide sequence ID" value="XM_018842064.1"/>
</dbReference>
<dbReference type="OrthoDB" id="4117770at2759"/>
<evidence type="ECO:0000256" key="1">
    <source>
        <dbReference type="SAM" id="MobiDB-lite"/>
    </source>
</evidence>
<proteinExistence type="predicted"/>
<feature type="compositionally biased region" description="Polar residues" evidence="1">
    <location>
        <begin position="14"/>
        <end position="30"/>
    </location>
</feature>
<evidence type="ECO:0000313" key="2">
    <source>
        <dbReference type="EMBL" id="OAP55585.1"/>
    </source>
</evidence>
<feature type="region of interest" description="Disordered" evidence="1">
    <location>
        <begin position="13"/>
        <end position="35"/>
    </location>
</feature>
<feature type="compositionally biased region" description="Low complexity" evidence="1">
    <location>
        <begin position="261"/>
        <end position="272"/>
    </location>
</feature>
<accession>A0A178Z977</accession>
<name>A0A178Z977_9EURO</name>
<feature type="compositionally biased region" description="Low complexity" evidence="1">
    <location>
        <begin position="212"/>
        <end position="241"/>
    </location>
</feature>
<dbReference type="Proteomes" id="UP000078343">
    <property type="component" value="Unassembled WGS sequence"/>
</dbReference>
<protein>
    <submittedName>
        <fullName evidence="2">Uncharacterized protein</fullName>
    </submittedName>
</protein>
<dbReference type="AlphaFoldDB" id="A0A178Z977"/>
<feature type="region of interest" description="Disordered" evidence="1">
    <location>
        <begin position="506"/>
        <end position="558"/>
    </location>
</feature>
<feature type="region of interest" description="Disordered" evidence="1">
    <location>
        <begin position="168"/>
        <end position="272"/>
    </location>
</feature>
<organism evidence="2 3">
    <name type="scientific">Fonsecaea erecta</name>
    <dbReference type="NCBI Taxonomy" id="1367422"/>
    <lineage>
        <taxon>Eukaryota</taxon>
        <taxon>Fungi</taxon>
        <taxon>Dikarya</taxon>
        <taxon>Ascomycota</taxon>
        <taxon>Pezizomycotina</taxon>
        <taxon>Eurotiomycetes</taxon>
        <taxon>Chaetothyriomycetidae</taxon>
        <taxon>Chaetothyriales</taxon>
        <taxon>Herpotrichiellaceae</taxon>
        <taxon>Fonsecaea</taxon>
    </lineage>
</organism>
<feature type="compositionally biased region" description="Polar residues" evidence="1">
    <location>
        <begin position="242"/>
        <end position="253"/>
    </location>
</feature>
<feature type="compositionally biased region" description="Basic and acidic residues" evidence="1">
    <location>
        <begin position="305"/>
        <end position="315"/>
    </location>
</feature>
<dbReference type="GeneID" id="30014726"/>
<reference evidence="2 3" key="1">
    <citation type="submission" date="2016-04" db="EMBL/GenBank/DDBJ databases">
        <title>Draft genome of Fonsecaea erecta CBS 125763.</title>
        <authorList>
            <person name="Weiss V.A."/>
            <person name="Vicente V.A."/>
            <person name="Raittz R.T."/>
            <person name="Moreno L.F."/>
            <person name="De Souza E.M."/>
            <person name="Pedrosa F.O."/>
            <person name="Steffens M.B."/>
            <person name="Faoro H."/>
            <person name="Tadra-Sfeir M.Z."/>
            <person name="Najafzadeh M.J."/>
            <person name="Felipe M.S."/>
            <person name="Teixeira M."/>
            <person name="Sun J."/>
            <person name="Xi L."/>
            <person name="Gomes R."/>
            <person name="De Azevedo C.M."/>
            <person name="Salgado C.G."/>
            <person name="Da Silva M.B."/>
            <person name="Nascimento M.F."/>
            <person name="Queiroz-Telles F."/>
            <person name="Attili D.S."/>
            <person name="Gorbushina A."/>
        </authorList>
    </citation>
    <scope>NUCLEOTIDE SEQUENCE [LARGE SCALE GENOMIC DNA]</scope>
    <source>
        <strain evidence="2 3">CBS 125763</strain>
    </source>
</reference>
<sequence>MPTIVSGIEELESRQGTSNGLQYDSFSPSHGLSHPAPNRILGVTLLEEHLQMAGQTDQDADSKPLRPRLTIRELREAAQKESLASQAGKAAQTAQEARRKSTSTPQKKPSILSGLFQVREPTQVALNQVATQLIAQHGSTSATRVPNVRLEKMPDFVPRVNSKWDGVPESVRRRERREKEKEKERAKRDTFFSTDSSARSDDGKDKRHTNIASRNSSSTTGSSFGAHGSSSGSQGASSRTRFYTQSVNSSGDLVSQKRTDPSTLSPSFTPSTFSVTESFSDKASFLLNASSSAATRLLYPRGKDLTSESRDHLDKGQTLSSCPTSMAKEYESLDSPVVTQRRDERGELFKQAGDTAPDVDARYASARTEPARSRSMATTNTFLPPPTSPLGSSRDASPTSPSLPEPLSRGRHGVNEMTSLQAALSSSESDVLRPLPSIRNKAGVKSNNAFLAGEAQELVLPDDAGDCDKANPAGITSDSGRLRIQQVLEKRPDSSRDRLGLRASMLFSDDTTPWELQETKPPASPSPSQAKHVPSTKTKFHKPFGRMGKEKEKWKTAV</sequence>
<feature type="region of interest" description="Disordered" evidence="1">
    <location>
        <begin position="77"/>
        <end position="112"/>
    </location>
</feature>